<dbReference type="SUPFAM" id="SSF56519">
    <property type="entry name" value="Penicillin binding protein dimerisation domain"/>
    <property type="match status" value="1"/>
</dbReference>
<keyword evidence="6" id="KW-1185">Reference proteome</keyword>
<dbReference type="GO" id="GO:0008658">
    <property type="term" value="F:penicillin binding"/>
    <property type="evidence" value="ECO:0007669"/>
    <property type="project" value="InterPro"/>
</dbReference>
<evidence type="ECO:0000256" key="3">
    <source>
        <dbReference type="ARBA" id="ARBA00023136"/>
    </source>
</evidence>
<keyword evidence="2" id="KW-0121">Carboxypeptidase</keyword>
<dbReference type="EMBL" id="VKLW01000016">
    <property type="protein sequence ID" value="TYK33417.1"/>
    <property type="molecule type" value="Genomic_DNA"/>
</dbReference>
<protein>
    <submittedName>
        <fullName evidence="5">PASTA domain-containing protein</fullName>
    </submittedName>
</protein>
<dbReference type="Gene3D" id="3.90.1310.10">
    <property type="entry name" value="Penicillin-binding protein 2a (Domain 2)"/>
    <property type="match status" value="1"/>
</dbReference>
<gene>
    <name evidence="5" type="ORF">FNJ60_08325</name>
</gene>
<dbReference type="GO" id="GO:0071555">
    <property type="term" value="P:cell wall organization"/>
    <property type="evidence" value="ECO:0007669"/>
    <property type="project" value="TreeGrafter"/>
</dbReference>
<keyword evidence="2" id="KW-0645">Protease</keyword>
<dbReference type="AlphaFoldDB" id="A0A5D3FKP0"/>
<dbReference type="GO" id="GO:0005886">
    <property type="term" value="C:plasma membrane"/>
    <property type="evidence" value="ECO:0007669"/>
    <property type="project" value="TreeGrafter"/>
</dbReference>
<dbReference type="CDD" id="cd06575">
    <property type="entry name" value="PASTA_Pbp2x-like_2"/>
    <property type="match status" value="1"/>
</dbReference>
<dbReference type="SMART" id="SM00740">
    <property type="entry name" value="PASTA"/>
    <property type="match status" value="1"/>
</dbReference>
<keyword evidence="2" id="KW-0378">Hydrolase</keyword>
<evidence type="ECO:0000313" key="6">
    <source>
        <dbReference type="Proteomes" id="UP000324383"/>
    </source>
</evidence>
<dbReference type="InterPro" id="IPR036138">
    <property type="entry name" value="PBP_dimer_sf"/>
</dbReference>
<organism evidence="5 6">
    <name type="scientific">Bacteroides pyogenes</name>
    <dbReference type="NCBI Taxonomy" id="310300"/>
    <lineage>
        <taxon>Bacteria</taxon>
        <taxon>Pseudomonadati</taxon>
        <taxon>Bacteroidota</taxon>
        <taxon>Bacteroidia</taxon>
        <taxon>Bacteroidales</taxon>
        <taxon>Bacteroidaceae</taxon>
        <taxon>Bacteroides</taxon>
    </lineage>
</organism>
<sequence>MTRYFFVIVVMASVGIAIVVKASFTMFAERQYWQEVADRFVKENVTVKPNRGNIISSDGKLMASSLPEYKIYIDFMSGERDEKKRKKDQARRDSVLKANLDSICIGLHKIFPDQSVAHFKAHLKKGRQAKSRNYLIYPKRISYIQYKEVKRLPVFCLNPYKGGFKGLAFNQRKKPFGSLGARTLGDVYADTAKGAKNGIELAFDTLLKGRDGLTHRQKVMNKYLNIVDKAPVDGCDLITTLDVGMQDICEKALVDKLKELNASVGVVVLMEVATGEVKAIVNMMKANDGEYYEMRNNAISDMLEPGSTFKTASIMVALEDGKITPDYIVDTGNGQKPMHGRVMKDHNWHRGGYGKLTVTEILGVSSNVGTSTIIDNFYSGNPQKFVDGLKRMSIDQPLRLQIAGEGKPNIRGPKERYFAKTTLPWMSIGYETQVPPINILTFYNAIANNGVAVRPKFVKAAMKDGEIIKEFNTEVINPKICSDKTLTQIREILQKVVSEGLAKPAGSKQFHVSGKTGTAQISQGAAGYKTGRTNYLVSFCGYFPSEAPKYSMIVSIQKPGLPASGGLMAGSVFSKIAERVYAKDLRLPLAYAIDTNAVVIPDVKVGEMKETRRVLEELKIKTQGKIDESGKKIWGSAHAAPQAVVLESRSMMQKFVPSVIGMGAKDAVYLLESKGLKVRLVGVGKVKNQSIANGTTAVKGQTITLTLN</sequence>
<dbReference type="Gene3D" id="3.30.10.20">
    <property type="match status" value="1"/>
</dbReference>
<dbReference type="Pfam" id="PF00905">
    <property type="entry name" value="Transpeptidase"/>
    <property type="match status" value="1"/>
</dbReference>
<dbReference type="InterPro" id="IPR050515">
    <property type="entry name" value="Beta-lactam/transpept"/>
</dbReference>
<comment type="subcellular location">
    <subcellularLocation>
        <location evidence="1">Membrane</location>
    </subcellularLocation>
</comment>
<dbReference type="GO" id="GO:0004180">
    <property type="term" value="F:carboxypeptidase activity"/>
    <property type="evidence" value="ECO:0007669"/>
    <property type="project" value="UniProtKB-KW"/>
</dbReference>
<dbReference type="Proteomes" id="UP000324383">
    <property type="component" value="Unassembled WGS sequence"/>
</dbReference>
<dbReference type="SUPFAM" id="SSF56601">
    <property type="entry name" value="beta-lactamase/transpeptidase-like"/>
    <property type="match status" value="1"/>
</dbReference>
<dbReference type="Gene3D" id="3.40.710.10">
    <property type="entry name" value="DD-peptidase/beta-lactamase superfamily"/>
    <property type="match status" value="1"/>
</dbReference>
<dbReference type="InterPro" id="IPR001460">
    <property type="entry name" value="PCN-bd_Tpept"/>
</dbReference>
<evidence type="ECO:0000313" key="5">
    <source>
        <dbReference type="EMBL" id="TYK33417.1"/>
    </source>
</evidence>
<accession>A0A5D3FKP0</accession>
<proteinExistence type="predicted"/>
<dbReference type="RefSeq" id="WP_148727076.1">
    <property type="nucleotide sequence ID" value="NZ_CP197398.1"/>
</dbReference>
<dbReference type="InterPro" id="IPR005311">
    <property type="entry name" value="PBP_dimer"/>
</dbReference>
<dbReference type="InterPro" id="IPR005543">
    <property type="entry name" value="PASTA_dom"/>
</dbReference>
<name>A0A5D3FKP0_9BACE</name>
<dbReference type="InterPro" id="IPR012338">
    <property type="entry name" value="Beta-lactam/transpept-like"/>
</dbReference>
<keyword evidence="3" id="KW-0472">Membrane</keyword>
<feature type="domain" description="PASTA" evidence="4">
    <location>
        <begin position="653"/>
        <end position="708"/>
    </location>
</feature>
<dbReference type="PROSITE" id="PS51178">
    <property type="entry name" value="PASTA"/>
    <property type="match status" value="1"/>
</dbReference>
<dbReference type="Pfam" id="PF03793">
    <property type="entry name" value="PASTA"/>
    <property type="match status" value="1"/>
</dbReference>
<evidence type="ECO:0000259" key="4">
    <source>
        <dbReference type="PROSITE" id="PS51178"/>
    </source>
</evidence>
<evidence type="ECO:0000256" key="2">
    <source>
        <dbReference type="ARBA" id="ARBA00022645"/>
    </source>
</evidence>
<dbReference type="Pfam" id="PF03717">
    <property type="entry name" value="PBP_dimer"/>
    <property type="match status" value="1"/>
</dbReference>
<dbReference type="PANTHER" id="PTHR30627">
    <property type="entry name" value="PEPTIDOGLYCAN D,D-TRANSPEPTIDASE"/>
    <property type="match status" value="1"/>
</dbReference>
<dbReference type="PANTHER" id="PTHR30627:SF1">
    <property type="entry name" value="PEPTIDOGLYCAN D,D-TRANSPEPTIDASE FTSI"/>
    <property type="match status" value="1"/>
</dbReference>
<comment type="caution">
    <text evidence="5">The sequence shown here is derived from an EMBL/GenBank/DDBJ whole genome shotgun (WGS) entry which is preliminary data.</text>
</comment>
<dbReference type="Gene3D" id="3.30.450.330">
    <property type="match status" value="1"/>
</dbReference>
<evidence type="ECO:0000256" key="1">
    <source>
        <dbReference type="ARBA" id="ARBA00004370"/>
    </source>
</evidence>
<reference evidence="5 6" key="1">
    <citation type="submission" date="2019-07" db="EMBL/GenBank/DDBJ databases">
        <title>Draft Genome Sequences of Bacteroides pyogenes Strains Isolated from the Uterus Holstein Dairy Cows with Metritis.</title>
        <authorList>
            <person name="Cunha F."/>
            <person name="Galvao K.N."/>
            <person name="Jeon S.J."/>
            <person name="Jeong K.C."/>
        </authorList>
    </citation>
    <scope>NUCLEOTIDE SEQUENCE [LARGE SCALE GENOMIC DNA]</scope>
    <source>
        <strain evidence="5 6">KG-31</strain>
    </source>
</reference>
<dbReference type="SUPFAM" id="SSF54184">
    <property type="entry name" value="Penicillin-binding protein 2x (pbp-2x), c-terminal domain"/>
    <property type="match status" value="1"/>
</dbReference>